<accession>A0A1V9ABW1</accession>
<evidence type="ECO:0000256" key="1">
    <source>
        <dbReference type="SAM" id="MobiDB-lite"/>
    </source>
</evidence>
<keyword evidence="3" id="KW-1185">Reference proteome</keyword>
<evidence type="ECO:0000313" key="3">
    <source>
        <dbReference type="Proteomes" id="UP000192591"/>
    </source>
</evidence>
<name>A0A1V9ABW1_SACPI</name>
<comment type="caution">
    <text evidence="2">The sequence shown here is derived from an EMBL/GenBank/DDBJ whole genome shotgun (WGS) entry which is preliminary data.</text>
</comment>
<proteinExistence type="predicted"/>
<reference evidence="2 3" key="1">
    <citation type="submission" date="2017-02" db="EMBL/GenBank/DDBJ databases">
        <title>Draft genome of Saccharomonospora sp. 154.</title>
        <authorList>
            <person name="Alonso-Carmona G.S."/>
            <person name="De La Haba R."/>
            <person name="Vera-Gargallo B."/>
            <person name="Sandoval-Trujillo A.H."/>
            <person name="Ramirez-Duran N."/>
            <person name="Ventosa A."/>
        </authorList>
    </citation>
    <scope>NUCLEOTIDE SEQUENCE [LARGE SCALE GENOMIC DNA]</scope>
    <source>
        <strain evidence="2 3">LRS4.154</strain>
    </source>
</reference>
<dbReference type="Proteomes" id="UP000192591">
    <property type="component" value="Unassembled WGS sequence"/>
</dbReference>
<dbReference type="STRING" id="1962155.B1813_00150"/>
<protein>
    <submittedName>
        <fullName evidence="2">Uncharacterized protein</fullName>
    </submittedName>
</protein>
<dbReference type="AlphaFoldDB" id="A0A1V9ABW1"/>
<organism evidence="2 3">
    <name type="scientific">Saccharomonospora piscinae</name>
    <dbReference type="NCBI Taxonomy" id="687388"/>
    <lineage>
        <taxon>Bacteria</taxon>
        <taxon>Bacillati</taxon>
        <taxon>Actinomycetota</taxon>
        <taxon>Actinomycetes</taxon>
        <taxon>Pseudonocardiales</taxon>
        <taxon>Pseudonocardiaceae</taxon>
        <taxon>Saccharomonospora</taxon>
    </lineage>
</organism>
<dbReference type="EMBL" id="MWIH01000002">
    <property type="protein sequence ID" value="OQO94570.1"/>
    <property type="molecule type" value="Genomic_DNA"/>
</dbReference>
<gene>
    <name evidence="2" type="ORF">B1813_00150</name>
</gene>
<evidence type="ECO:0000313" key="2">
    <source>
        <dbReference type="EMBL" id="OQO94570.1"/>
    </source>
</evidence>
<feature type="region of interest" description="Disordered" evidence="1">
    <location>
        <begin position="384"/>
        <end position="423"/>
    </location>
</feature>
<sequence length="423" mass="45604">MSLTVHEDQIADFGLYLSTEAAHVLPKIEQLARDEGMSDHGFNGLLEPLGEIVNGEASVLVGTAFSLMQRKLCELGDALIDVAGEYGHVEEDNRSLIERNSLSGDTDEDIGTGTGYGYGDNYDRHTELGTSKFHYTELDITDIGRDDTSYSDDLDTGGVLSVLDWIWTEFDVDGGKGFTDSLISPLAGNYNSIAANGDAWRNVGTNFGLLAANLGSNAATLAAEHWEGEAASAFEQFVDVFWQKGAVWAGEQLGEFVAQGFEKISEVSQRIAEIAIDAINVIIKTARRIATKAVPVIGWAWTAIESASKWVGKVFGVDIDDLYDDIVDIIDTAKAVFALFESIETIVSTMEEYFATLQELVATVESIPEIGSLSDAASTAGTITEHADALGEQKETIEEESDKADDALAELDDLANEAEEKAS</sequence>
<feature type="compositionally biased region" description="Acidic residues" evidence="1">
    <location>
        <begin position="397"/>
        <end position="417"/>
    </location>
</feature>
<dbReference type="RefSeq" id="WP_081190021.1">
    <property type="nucleotide sequence ID" value="NZ_MWIH01000002.1"/>
</dbReference>
<feature type="compositionally biased region" description="Basic and acidic residues" evidence="1">
    <location>
        <begin position="385"/>
        <end position="396"/>
    </location>
</feature>